<sequence length="61" mass="7628">MVKIIKKNIQYSLIFFILFITFQWLFRDDIQWGQIIGISILYFLFNIFYDWVKIPYKWKNG</sequence>
<dbReference type="Proteomes" id="UP000037326">
    <property type="component" value="Unassembled WGS sequence"/>
</dbReference>
<keyword evidence="1" id="KW-0812">Transmembrane</keyword>
<feature type="transmembrane region" description="Helical" evidence="1">
    <location>
        <begin position="9"/>
        <end position="26"/>
    </location>
</feature>
<evidence type="ECO:0000313" key="3">
    <source>
        <dbReference type="Proteomes" id="UP000037326"/>
    </source>
</evidence>
<organism evidence="2 3">
    <name type="scientific">Lysinibacillus xylanilyticus</name>
    <dbReference type="NCBI Taxonomy" id="582475"/>
    <lineage>
        <taxon>Bacteria</taxon>
        <taxon>Bacillati</taxon>
        <taxon>Bacillota</taxon>
        <taxon>Bacilli</taxon>
        <taxon>Bacillales</taxon>
        <taxon>Bacillaceae</taxon>
        <taxon>Lysinibacillus</taxon>
    </lineage>
</organism>
<proteinExistence type="predicted"/>
<protein>
    <submittedName>
        <fullName evidence="2">Uncharacterized protein</fullName>
    </submittedName>
</protein>
<evidence type="ECO:0000256" key="1">
    <source>
        <dbReference type="SAM" id="Phobius"/>
    </source>
</evidence>
<accession>A0A0K9FEV0</accession>
<dbReference type="EMBL" id="LFXJ01000005">
    <property type="protein sequence ID" value="KMY32733.1"/>
    <property type="molecule type" value="Genomic_DNA"/>
</dbReference>
<evidence type="ECO:0000313" key="2">
    <source>
        <dbReference type="EMBL" id="KMY32733.1"/>
    </source>
</evidence>
<reference evidence="3" key="1">
    <citation type="submission" date="2015-07" db="EMBL/GenBank/DDBJ databases">
        <authorList>
            <consortium name="Consortium for Microbial Forensics and Genomics (microFORGE)"/>
            <person name="Knight B.M."/>
            <person name="Roberts D.P."/>
            <person name="Lin D."/>
            <person name="Hari K."/>
            <person name="Fletcher J."/>
            <person name="Melcher U."/>
            <person name="Blagden T."/>
            <person name="Winegar R.A."/>
        </authorList>
    </citation>
    <scope>NUCLEOTIDE SEQUENCE [LARGE SCALE GENOMIC DNA]</scope>
    <source>
        <strain evidence="3">DSM 23493</strain>
    </source>
</reference>
<feature type="transmembrane region" description="Helical" evidence="1">
    <location>
        <begin position="32"/>
        <end position="52"/>
    </location>
</feature>
<gene>
    <name evidence="2" type="ORF">ACZ11_11610</name>
</gene>
<keyword evidence="1" id="KW-1133">Transmembrane helix</keyword>
<name>A0A0K9FEV0_9BACI</name>
<dbReference type="PATRIC" id="fig|582475.4.peg.1941"/>
<keyword evidence="1" id="KW-0472">Membrane</keyword>
<dbReference type="AlphaFoldDB" id="A0A0K9FEV0"/>
<comment type="caution">
    <text evidence="2">The sequence shown here is derived from an EMBL/GenBank/DDBJ whole genome shotgun (WGS) entry which is preliminary data.</text>
</comment>